<dbReference type="EMBL" id="VTPC01086036">
    <property type="protein sequence ID" value="KAF2886895.1"/>
    <property type="molecule type" value="Genomic_DNA"/>
</dbReference>
<reference evidence="1" key="1">
    <citation type="submission" date="2019-08" db="EMBL/GenBank/DDBJ databases">
        <title>The genome of the North American firefly Photinus pyralis.</title>
        <authorList>
            <consortium name="Photinus pyralis genome working group"/>
            <person name="Fallon T.R."/>
            <person name="Sander Lower S.E."/>
            <person name="Weng J.-K."/>
        </authorList>
    </citation>
    <scope>NUCLEOTIDE SEQUENCE</scope>
    <source>
        <strain evidence="1">TRF0915ILg1</strain>
        <tissue evidence="1">Whole body</tissue>
    </source>
</reference>
<gene>
    <name evidence="1" type="ORF">ILUMI_19278</name>
</gene>
<name>A0A8K0CGK4_IGNLU</name>
<proteinExistence type="predicted"/>
<accession>A0A8K0CGK4</accession>
<organism evidence="1 2">
    <name type="scientific">Ignelater luminosus</name>
    <name type="common">Cucubano</name>
    <name type="synonym">Pyrophorus luminosus</name>
    <dbReference type="NCBI Taxonomy" id="2038154"/>
    <lineage>
        <taxon>Eukaryota</taxon>
        <taxon>Metazoa</taxon>
        <taxon>Ecdysozoa</taxon>
        <taxon>Arthropoda</taxon>
        <taxon>Hexapoda</taxon>
        <taxon>Insecta</taxon>
        <taxon>Pterygota</taxon>
        <taxon>Neoptera</taxon>
        <taxon>Endopterygota</taxon>
        <taxon>Coleoptera</taxon>
        <taxon>Polyphaga</taxon>
        <taxon>Elateriformia</taxon>
        <taxon>Elateroidea</taxon>
        <taxon>Elateridae</taxon>
        <taxon>Agrypninae</taxon>
        <taxon>Pyrophorini</taxon>
        <taxon>Ignelater</taxon>
    </lineage>
</organism>
<dbReference type="PANTHER" id="PTHR47331">
    <property type="entry name" value="PHD-TYPE DOMAIN-CONTAINING PROTEIN"/>
    <property type="match status" value="1"/>
</dbReference>
<evidence type="ECO:0000313" key="2">
    <source>
        <dbReference type="Proteomes" id="UP000801492"/>
    </source>
</evidence>
<dbReference type="Proteomes" id="UP000801492">
    <property type="component" value="Unassembled WGS sequence"/>
</dbReference>
<protein>
    <submittedName>
        <fullName evidence="1">Uncharacterized protein</fullName>
    </submittedName>
</protein>
<keyword evidence="2" id="KW-1185">Reference proteome</keyword>
<dbReference type="AlphaFoldDB" id="A0A8K0CGK4"/>
<evidence type="ECO:0000313" key="1">
    <source>
        <dbReference type="EMBL" id="KAF2886895.1"/>
    </source>
</evidence>
<comment type="caution">
    <text evidence="1">The sequence shown here is derived from an EMBL/GenBank/DDBJ whole genome shotgun (WGS) entry which is preliminary data.</text>
</comment>
<sequence length="113" mass="12829">MYPLVLVDENRRSVQKIFWRSSPEQRLQEFTLNTVTYRTKSALLFSYSLPKTVASKSFGGNAKAAQAILHDFYVDDFVPGADTQAEAIELCNEVRSILKSGCFQLFKWISSDP</sequence>
<dbReference type="OrthoDB" id="7990652at2759"/>